<gene>
    <name evidence="3" type="ORF">FWK35_00029952</name>
</gene>
<dbReference type="Proteomes" id="UP000478052">
    <property type="component" value="Unassembled WGS sequence"/>
</dbReference>
<reference evidence="3 4" key="1">
    <citation type="submission" date="2019-08" db="EMBL/GenBank/DDBJ databases">
        <title>Whole genome of Aphis craccivora.</title>
        <authorList>
            <person name="Voronova N.V."/>
            <person name="Shulinski R.S."/>
            <person name="Bandarenka Y.V."/>
            <person name="Zhorov D.G."/>
            <person name="Warner D."/>
        </authorList>
    </citation>
    <scope>NUCLEOTIDE SEQUENCE [LARGE SCALE GENOMIC DNA]</scope>
    <source>
        <strain evidence="3">180601</strain>
        <tissue evidence="3">Whole Body</tissue>
    </source>
</reference>
<evidence type="ECO:0008006" key="5">
    <source>
        <dbReference type="Google" id="ProtNLM"/>
    </source>
</evidence>
<evidence type="ECO:0000259" key="2">
    <source>
        <dbReference type="Pfam" id="PF21788"/>
    </source>
</evidence>
<dbReference type="InterPro" id="IPR048365">
    <property type="entry name" value="TNP-like_RNaseH_N"/>
</dbReference>
<protein>
    <recommendedName>
        <fullName evidence="5">THAP-type domain-containing protein</fullName>
    </recommendedName>
</protein>
<name>A0A6G0VZ49_APHCR</name>
<dbReference type="AlphaFoldDB" id="A0A6G0VZ49"/>
<dbReference type="OrthoDB" id="7698657at2759"/>
<dbReference type="Pfam" id="PF21788">
    <property type="entry name" value="TNP-like_GBD"/>
    <property type="match status" value="1"/>
</dbReference>
<feature type="domain" description="Transposable element P transposase-like GTP-binding insertion" evidence="2">
    <location>
        <begin position="501"/>
        <end position="612"/>
    </location>
</feature>
<dbReference type="Pfam" id="PF21787">
    <property type="entry name" value="TNP-like_RNaseH_N"/>
    <property type="match status" value="1"/>
</dbReference>
<feature type="domain" description="Transposable element P transposase-like RNase H" evidence="1">
    <location>
        <begin position="337"/>
        <end position="473"/>
    </location>
</feature>
<keyword evidence="4" id="KW-1185">Reference proteome</keyword>
<proteinExistence type="predicted"/>
<evidence type="ECO:0000313" key="3">
    <source>
        <dbReference type="EMBL" id="KAF0715005.1"/>
    </source>
</evidence>
<accession>A0A6G0VZ49</accession>
<dbReference type="EMBL" id="VUJU01010264">
    <property type="protein sequence ID" value="KAF0715005.1"/>
    <property type="molecule type" value="Genomic_DNA"/>
</dbReference>
<evidence type="ECO:0000313" key="4">
    <source>
        <dbReference type="Proteomes" id="UP000478052"/>
    </source>
</evidence>
<feature type="non-terminal residue" evidence="3">
    <location>
        <position position="692"/>
    </location>
</feature>
<sequence>MRFHCLKLLQKKPDFDKWKKAIPKRDIELSTSSYVCSKHFKEEEIIWFWSSGEGDSQIKLIGQADTSNILEELESTVFSIFETFSKIDLFNSSWVSFDLNEMKILAQIELSSQLEPRPTVLQTIVDDFHSLAICRGIPPIIAYNVVDTMKNGYINVINRWQSKVCKLTIEKPNENICSKCCLLSRALSEKVVRFSKNKNNKNSMSKLLSSGKKKSLAHSHQAIRKHRIRLLHKSNKLENMVKSYQLKIESLSEESIQQHVKRLNLSSAQAMVINECLRIGKYNAKTSRRYTNDWLLTCLLLHIRSPVMYKFMLKNEILPFPCIQLIKRHLSSVKLDFGFDPSFFEMFKNKIISKTEQQKHGVLMFDEISVRKSLKTDPKPLRYRGVVDFGDDDISSTKNEALADHGLVFGFSSLSENYFQPIGCFAAKGATNGVTLAKLIVQAIMLLEQAGVKVTAIICDGAKPNRRMWKEFGITGELKHFFQNPYDDLRKIFVLSDTHQLFKCIRNRLLSKELMTQFGLVRWRHYQVVYEEERKLPGNAKVCSKLTESHIRPCSFAKMSVSLMTQVFSKSVHVGLNIYRQRLTEELEDSEPTAMFSLYLNNLFDCLNRRYPGEGIKHGSPDIDASQTYCFRTILKEGIIWIDSWEMEVSKNIILPDNFLSKETAEGLRVTLHSTIALIEYLHTVGFDYVLT</sequence>
<evidence type="ECO:0000259" key="1">
    <source>
        <dbReference type="Pfam" id="PF21787"/>
    </source>
</evidence>
<organism evidence="3 4">
    <name type="scientific">Aphis craccivora</name>
    <name type="common">Cowpea aphid</name>
    <dbReference type="NCBI Taxonomy" id="307492"/>
    <lineage>
        <taxon>Eukaryota</taxon>
        <taxon>Metazoa</taxon>
        <taxon>Ecdysozoa</taxon>
        <taxon>Arthropoda</taxon>
        <taxon>Hexapoda</taxon>
        <taxon>Insecta</taxon>
        <taxon>Pterygota</taxon>
        <taxon>Neoptera</taxon>
        <taxon>Paraneoptera</taxon>
        <taxon>Hemiptera</taxon>
        <taxon>Sternorrhyncha</taxon>
        <taxon>Aphidomorpha</taxon>
        <taxon>Aphidoidea</taxon>
        <taxon>Aphididae</taxon>
        <taxon>Aphidini</taxon>
        <taxon>Aphis</taxon>
        <taxon>Aphis</taxon>
    </lineage>
</organism>
<dbReference type="InterPro" id="IPR048366">
    <property type="entry name" value="TNP-like_GBD"/>
</dbReference>
<comment type="caution">
    <text evidence="3">The sequence shown here is derived from an EMBL/GenBank/DDBJ whole genome shotgun (WGS) entry which is preliminary data.</text>
</comment>